<name>A0A224YEE5_9ACAR</name>
<protein>
    <submittedName>
        <fullName evidence="2">Lipocalin</fullName>
    </submittedName>
</protein>
<proteinExistence type="predicted"/>
<dbReference type="AlphaFoldDB" id="A0A224YEE5"/>
<feature type="chain" id="PRO_5013257062" evidence="1">
    <location>
        <begin position="21"/>
        <end position="174"/>
    </location>
</feature>
<organism evidence="2">
    <name type="scientific">Rhipicephalus zambeziensis</name>
    <dbReference type="NCBI Taxonomy" id="60191"/>
    <lineage>
        <taxon>Eukaryota</taxon>
        <taxon>Metazoa</taxon>
        <taxon>Ecdysozoa</taxon>
        <taxon>Arthropoda</taxon>
        <taxon>Chelicerata</taxon>
        <taxon>Arachnida</taxon>
        <taxon>Acari</taxon>
        <taxon>Parasitiformes</taxon>
        <taxon>Ixodida</taxon>
        <taxon>Ixodoidea</taxon>
        <taxon>Ixodidae</taxon>
        <taxon>Rhipicephalinae</taxon>
        <taxon>Rhipicephalus</taxon>
        <taxon>Rhipicephalus</taxon>
    </lineage>
</organism>
<reference evidence="2" key="1">
    <citation type="journal article" date="2017" name="Parasit. Vectors">
        <title>Sialotranscriptomics of Rhipicephalus zambeziensis reveals intricate expression profiles of secretory proteins and suggests tight temporal transcriptional regulation during blood-feeding.</title>
        <authorList>
            <person name="de Castro M.H."/>
            <person name="de Klerk D."/>
            <person name="Pienaar R."/>
            <person name="Rees D.J.G."/>
            <person name="Mans B.J."/>
        </authorList>
    </citation>
    <scope>NUCLEOTIDE SEQUENCE</scope>
    <source>
        <tissue evidence="2">Salivary glands</tissue>
    </source>
</reference>
<evidence type="ECO:0000256" key="1">
    <source>
        <dbReference type="SAM" id="SignalP"/>
    </source>
</evidence>
<accession>A0A224YEE5</accession>
<keyword evidence="1" id="KW-0732">Signal</keyword>
<sequence>MLKEAYATLICAVLASICDATVTFETYNVSRFMNTTSPIWTYISTDPHVYYKCKVDTVEEITETYVYFNRTYEDTKSAQVTEQLEGTFEKGNSSVMRVGDRGLVREYVEDLLFSSSDYRCGVFAVKYPGTTEWYDLRFKGTNGTGRPQDTCLEYFGSKKGVRHFIYGAECKTPK</sequence>
<dbReference type="EMBL" id="GFPF01004189">
    <property type="protein sequence ID" value="MAA15335.1"/>
    <property type="molecule type" value="Transcribed_RNA"/>
</dbReference>
<evidence type="ECO:0000313" key="2">
    <source>
        <dbReference type="EMBL" id="MAA15335.1"/>
    </source>
</evidence>
<feature type="signal peptide" evidence="1">
    <location>
        <begin position="1"/>
        <end position="20"/>
    </location>
</feature>